<comment type="caution">
    <text evidence="8">The sequence shown here is derived from an EMBL/GenBank/DDBJ whole genome shotgun (WGS) entry which is preliminary data.</text>
</comment>
<reference evidence="9" key="1">
    <citation type="submission" date="2023-07" db="EMBL/GenBank/DDBJ databases">
        <title>A draft genome of Kazachstania heterogenica Y-27499.</title>
        <authorList>
            <person name="Donic C."/>
            <person name="Kralova J.S."/>
            <person name="Fidel L."/>
            <person name="Ben-Dor S."/>
            <person name="Jung S."/>
        </authorList>
    </citation>
    <scope>NUCLEOTIDE SEQUENCE [LARGE SCALE GENOMIC DNA]</scope>
    <source>
        <strain evidence="9">Y27499</strain>
    </source>
</reference>
<dbReference type="InterPro" id="IPR036947">
    <property type="entry name" value="POLO_box_dom_sf"/>
</dbReference>
<dbReference type="Gene3D" id="1.10.510.10">
    <property type="entry name" value="Transferase(Phosphotransferase) domain 1"/>
    <property type="match status" value="1"/>
</dbReference>
<organism evidence="8 9">
    <name type="scientific">Arxiozyma heterogenica</name>
    <dbReference type="NCBI Taxonomy" id="278026"/>
    <lineage>
        <taxon>Eukaryota</taxon>
        <taxon>Fungi</taxon>
        <taxon>Dikarya</taxon>
        <taxon>Ascomycota</taxon>
        <taxon>Saccharomycotina</taxon>
        <taxon>Saccharomycetes</taxon>
        <taxon>Saccharomycetales</taxon>
        <taxon>Saccharomycetaceae</taxon>
        <taxon>Arxiozyma</taxon>
    </lineage>
</organism>
<dbReference type="SUPFAM" id="SSF82615">
    <property type="entry name" value="Polo-box domain"/>
    <property type="match status" value="1"/>
</dbReference>
<dbReference type="Pfam" id="PF00069">
    <property type="entry name" value="Pkinase"/>
    <property type="match status" value="1"/>
</dbReference>
<keyword evidence="4" id="KW-0418">Kinase</keyword>
<keyword evidence="2" id="KW-0808">Transferase</keyword>
<dbReference type="InterPro" id="IPR000959">
    <property type="entry name" value="POLO_box_dom"/>
</dbReference>
<evidence type="ECO:0000313" key="8">
    <source>
        <dbReference type="EMBL" id="KAK5781196.1"/>
    </source>
</evidence>
<gene>
    <name evidence="8" type="ORF">RI543_001593</name>
</gene>
<dbReference type="InterPro" id="IPR011009">
    <property type="entry name" value="Kinase-like_dom_sf"/>
</dbReference>
<evidence type="ECO:0000256" key="2">
    <source>
        <dbReference type="ARBA" id="ARBA00022679"/>
    </source>
</evidence>
<dbReference type="GO" id="GO:0004674">
    <property type="term" value="F:protein serine/threonine kinase activity"/>
    <property type="evidence" value="ECO:0007669"/>
    <property type="project" value="UniProtKB-KW"/>
</dbReference>
<protein>
    <recommendedName>
        <fullName evidence="7">Protein kinase domain-containing protein</fullName>
    </recommendedName>
</protein>
<dbReference type="PANTHER" id="PTHR24345">
    <property type="entry name" value="SERINE/THREONINE-PROTEIN KINASE PLK"/>
    <property type="match status" value="1"/>
</dbReference>
<keyword evidence="3" id="KW-0547">Nucleotide-binding</keyword>
<dbReference type="Proteomes" id="UP001306508">
    <property type="component" value="Unassembled WGS sequence"/>
</dbReference>
<dbReference type="GO" id="GO:0005524">
    <property type="term" value="F:ATP binding"/>
    <property type="evidence" value="ECO:0007669"/>
    <property type="project" value="UniProtKB-KW"/>
</dbReference>
<evidence type="ECO:0000259" key="7">
    <source>
        <dbReference type="PROSITE" id="PS50011"/>
    </source>
</evidence>
<evidence type="ECO:0000256" key="5">
    <source>
        <dbReference type="ARBA" id="ARBA00022840"/>
    </source>
</evidence>
<dbReference type="InterPro" id="IPR000719">
    <property type="entry name" value="Prot_kinase_dom"/>
</dbReference>
<accession>A0AAN8A929</accession>
<dbReference type="SUPFAM" id="SSF56112">
    <property type="entry name" value="Protein kinase-like (PK-like)"/>
    <property type="match status" value="1"/>
</dbReference>
<dbReference type="PROSITE" id="PS50011">
    <property type="entry name" value="PROTEIN_KINASE_DOM"/>
    <property type="match status" value="1"/>
</dbReference>
<evidence type="ECO:0000256" key="1">
    <source>
        <dbReference type="ARBA" id="ARBA00022527"/>
    </source>
</evidence>
<evidence type="ECO:0000256" key="3">
    <source>
        <dbReference type="ARBA" id="ARBA00022741"/>
    </source>
</evidence>
<sequence>MVKRSYEEDIENDIELINVENCDFHTDQNGNKRANKFTILKVPYTNGRYYYRNGQLSRGSHSIVYKLFNENETKIFAGKQLLTKGSKMLRRKIIDELELYKLICRQKQVNIVQLIEYFQTCTTDNKNNNENNNKDLKHDDIYMVLEYANNGTLQSILQYRGNLDEIETKNIILQICGGVFWLHRNNTVHGDLKLGNLLVDRVRRSIANSKHEYDIIKICDFGHSFINDQSKNYFDDQSEILGTPYYLAPELVCKYKGVNISGKTIPLISFPIDIWAIGVILFTMLYNRNLFISDKEELHRLSRVDLYSRITSNILRIPSDGPNITKECKNLLIKLLKQHPLKRLTLLEVIDHKWFKNGFIKEINLLAPNGGELKNRKRNNQNDNEIKEYIDALYKYGFDSLLNGYKNVRDGGDKKSIKDDILKNLKINVKREHKRRISMYNNISNHNNNNSIGTVLKENKVQRDISKRIIVDEIYVTLHNLYKTESNENREEKNKNSNKEEGTRSLILIKKCEERSYGDDDTTFLYEMTNGQVGCLFLDDEHSILLNDMKSTFWYIIPDKQNGWVSKCFKQEIDIDTDAIKIPNELNKRLQYVKDCKLDMDLNLNMDMNMDMNIDMNINCNDNVDTFIRKYTIYGDKREVNEEKISLKLYILSDNGTYQFNFEEERIIIVIQNFGEIITMIDYENRITITDTYYNILLNNLKNEENKNSNLMNMKKRLYDKMFIIKDVLKREMINNIK</sequence>
<evidence type="ECO:0000256" key="6">
    <source>
        <dbReference type="SAM" id="Coils"/>
    </source>
</evidence>
<keyword evidence="6" id="KW-0175">Coiled coil</keyword>
<dbReference type="Gene3D" id="3.30.1120.30">
    <property type="entry name" value="POLO box domain"/>
    <property type="match status" value="1"/>
</dbReference>
<proteinExistence type="predicted"/>
<feature type="domain" description="Protein kinase" evidence="7">
    <location>
        <begin position="50"/>
        <end position="355"/>
    </location>
</feature>
<dbReference type="GO" id="GO:0005634">
    <property type="term" value="C:nucleus"/>
    <property type="evidence" value="ECO:0007669"/>
    <property type="project" value="TreeGrafter"/>
</dbReference>
<evidence type="ECO:0000256" key="4">
    <source>
        <dbReference type="ARBA" id="ARBA00022777"/>
    </source>
</evidence>
<dbReference type="Pfam" id="PF00659">
    <property type="entry name" value="POLO_box"/>
    <property type="match status" value="1"/>
</dbReference>
<dbReference type="AlphaFoldDB" id="A0AAN8A929"/>
<dbReference type="PANTHER" id="PTHR24345:SF0">
    <property type="entry name" value="CELL CYCLE SERINE_THREONINE-PROTEIN KINASE CDC5_MSD2"/>
    <property type="match status" value="1"/>
</dbReference>
<feature type="coiled-coil region" evidence="6">
    <location>
        <begin position="694"/>
        <end position="721"/>
    </location>
</feature>
<keyword evidence="1" id="KW-0723">Serine/threonine-protein kinase</keyword>
<keyword evidence="5" id="KW-0067">ATP-binding</keyword>
<dbReference type="SMART" id="SM00220">
    <property type="entry name" value="S_TKc"/>
    <property type="match status" value="1"/>
</dbReference>
<evidence type="ECO:0000313" key="9">
    <source>
        <dbReference type="Proteomes" id="UP001306508"/>
    </source>
</evidence>
<dbReference type="EMBL" id="JAWIZZ010000038">
    <property type="protein sequence ID" value="KAK5781196.1"/>
    <property type="molecule type" value="Genomic_DNA"/>
</dbReference>
<keyword evidence="9" id="KW-1185">Reference proteome</keyword>
<name>A0AAN8A929_9SACH</name>